<dbReference type="GO" id="GO:0016887">
    <property type="term" value="F:ATP hydrolysis activity"/>
    <property type="evidence" value="ECO:0007669"/>
    <property type="project" value="InterPro"/>
</dbReference>
<keyword evidence="7 10" id="KW-1133">Transmembrane helix</keyword>
<dbReference type="GO" id="GO:0005886">
    <property type="term" value="C:plasma membrane"/>
    <property type="evidence" value="ECO:0007669"/>
    <property type="project" value="UniProtKB-SubCell"/>
</dbReference>
<dbReference type="GO" id="GO:0005524">
    <property type="term" value="F:ATP binding"/>
    <property type="evidence" value="ECO:0007669"/>
    <property type="project" value="UniProtKB-KW"/>
</dbReference>
<protein>
    <submittedName>
        <fullName evidence="13">Uncharacterized protein</fullName>
    </submittedName>
</protein>
<dbReference type="Gene3D" id="3.40.50.300">
    <property type="entry name" value="P-loop containing nucleotide triphosphate hydrolases"/>
    <property type="match status" value="2"/>
</dbReference>
<feature type="transmembrane region" description="Helical" evidence="10">
    <location>
        <begin position="324"/>
        <end position="345"/>
    </location>
</feature>
<evidence type="ECO:0000256" key="6">
    <source>
        <dbReference type="ARBA" id="ARBA00022840"/>
    </source>
</evidence>
<sequence>MAYCAQSVWLSNRNIQQIITGSDQNNNIDIQWFEKVLYACDLESDIQSLPHGDQTLVGSKGVTLSGGQKQRLALARAIYERQSIVLLDDVLSALDARTERRVVDRLLGKNGLLRLLRTTVILVTHTTRYLGLSDSVVILNADGTLAKQAPYKDLLSEPLLLKFKQASDQHQEEEQANAAKASRSPIETPTEPEDEQLQDLSRQTGDMSTYKYFFKHVSRILLIIYGVIALCFTFVVAFPQVILKWWSEQGAPLSAQYLVPLCLLAVLAVVFVGANIWGMLVLIVPEASVGLHLTLLKVVMRAPQSFFAKTDRGKTLNRFSQDMTLIDGTLAIALLVTSAQLLNAVAQAALLSLGSSYMALTIPFVLAALWALQYVYLRTSRQLRYLDLETKSPVYTQFVETLDGVATIRAFGWGQSSREVNFRRLNASQKPYYLLFCIQRWLNLVLDLIVMALAVILVAMAINLRASTSAGLIGISLNNVLGFNTSLSNLLSRWTELETSLGAIARVKNFEENTAVEAQPGEDDEAPESWPAQGKIEIKNVTASHEPETKALDNISLSIQPGEKVGICGRTGSGKSTLLSTILRILDMDSGSICIDNLDLSALNRESIREHLIAVPQDPFILSGDVRLNADPLSACSDDAIISALQKVHLWDILSTRGGLECNLDTDPLSVGQSQLFCLARAILRSSAGHKILLLDEATSNVDLGTDTLMQQIIREEFASHTILSVAHRLETIMDADLVVVMEKGRIIETGAPQALLQQENSAFAMLHGRYSP</sequence>
<dbReference type="PANTHER" id="PTHR24223">
    <property type="entry name" value="ATP-BINDING CASSETTE SUB-FAMILY C"/>
    <property type="match status" value="1"/>
</dbReference>
<dbReference type="GO" id="GO:0140359">
    <property type="term" value="F:ABC-type transporter activity"/>
    <property type="evidence" value="ECO:0007669"/>
    <property type="project" value="InterPro"/>
</dbReference>
<dbReference type="Gene3D" id="1.20.1560.10">
    <property type="entry name" value="ABC transporter type 1, transmembrane domain"/>
    <property type="match status" value="1"/>
</dbReference>
<organism evidence="13 14">
    <name type="scientific">Gomphillus americanus</name>
    <dbReference type="NCBI Taxonomy" id="1940652"/>
    <lineage>
        <taxon>Eukaryota</taxon>
        <taxon>Fungi</taxon>
        <taxon>Dikarya</taxon>
        <taxon>Ascomycota</taxon>
        <taxon>Pezizomycotina</taxon>
        <taxon>Lecanoromycetes</taxon>
        <taxon>OSLEUM clade</taxon>
        <taxon>Ostropomycetidae</taxon>
        <taxon>Ostropales</taxon>
        <taxon>Graphidaceae</taxon>
        <taxon>Gomphilloideae</taxon>
        <taxon>Gomphillus</taxon>
    </lineage>
</organism>
<dbReference type="InterPro" id="IPR017871">
    <property type="entry name" value="ABC_transporter-like_CS"/>
</dbReference>
<evidence type="ECO:0000256" key="5">
    <source>
        <dbReference type="ARBA" id="ARBA00022741"/>
    </source>
</evidence>
<proteinExistence type="predicted"/>
<feature type="transmembrane region" description="Helical" evidence="10">
    <location>
        <begin position="441"/>
        <end position="462"/>
    </location>
</feature>
<dbReference type="Pfam" id="PF00005">
    <property type="entry name" value="ABC_tran"/>
    <property type="match status" value="2"/>
</dbReference>
<evidence type="ECO:0000313" key="13">
    <source>
        <dbReference type="EMBL" id="CAF9932217.1"/>
    </source>
</evidence>
<evidence type="ECO:0000256" key="4">
    <source>
        <dbReference type="ARBA" id="ARBA00022692"/>
    </source>
</evidence>
<comment type="subcellular location">
    <subcellularLocation>
        <location evidence="1">Cell membrane</location>
        <topology evidence="1">Multi-pass membrane protein</topology>
    </subcellularLocation>
</comment>
<keyword evidence="5" id="KW-0547">Nucleotide-binding</keyword>
<comment type="caution">
    <text evidence="13">The sequence shown here is derived from an EMBL/GenBank/DDBJ whole genome shotgun (WGS) entry which is preliminary data.</text>
</comment>
<dbReference type="OrthoDB" id="6500128at2759"/>
<dbReference type="SUPFAM" id="SSF52540">
    <property type="entry name" value="P-loop containing nucleoside triphosphate hydrolases"/>
    <property type="match status" value="2"/>
</dbReference>
<evidence type="ECO:0000313" key="14">
    <source>
        <dbReference type="Proteomes" id="UP000664169"/>
    </source>
</evidence>
<dbReference type="InterPro" id="IPR003439">
    <property type="entry name" value="ABC_transporter-like_ATP-bd"/>
</dbReference>
<evidence type="ECO:0000259" key="12">
    <source>
        <dbReference type="PROSITE" id="PS50929"/>
    </source>
</evidence>
<dbReference type="SMART" id="SM00382">
    <property type="entry name" value="AAA"/>
    <property type="match status" value="2"/>
</dbReference>
<feature type="transmembrane region" description="Helical" evidence="10">
    <location>
        <begin position="258"/>
        <end position="284"/>
    </location>
</feature>
<dbReference type="SUPFAM" id="SSF90123">
    <property type="entry name" value="ABC transporter transmembrane region"/>
    <property type="match status" value="1"/>
</dbReference>
<evidence type="ECO:0000256" key="1">
    <source>
        <dbReference type="ARBA" id="ARBA00004651"/>
    </source>
</evidence>
<name>A0A8H3FW92_9LECA</name>
<evidence type="ECO:0000256" key="3">
    <source>
        <dbReference type="ARBA" id="ARBA00022475"/>
    </source>
</evidence>
<accession>A0A8H3FW92</accession>
<evidence type="ECO:0000256" key="2">
    <source>
        <dbReference type="ARBA" id="ARBA00022448"/>
    </source>
</evidence>
<dbReference type="Pfam" id="PF00664">
    <property type="entry name" value="ABC_membrane"/>
    <property type="match status" value="1"/>
</dbReference>
<feature type="transmembrane region" description="Helical" evidence="10">
    <location>
        <begin position="357"/>
        <end position="377"/>
    </location>
</feature>
<dbReference type="InterPro" id="IPR036640">
    <property type="entry name" value="ABC1_TM_sf"/>
</dbReference>
<evidence type="ECO:0000256" key="8">
    <source>
        <dbReference type="ARBA" id="ARBA00023136"/>
    </source>
</evidence>
<evidence type="ECO:0000256" key="10">
    <source>
        <dbReference type="SAM" id="Phobius"/>
    </source>
</evidence>
<dbReference type="PROSITE" id="PS00211">
    <property type="entry name" value="ABC_TRANSPORTER_1"/>
    <property type="match status" value="1"/>
</dbReference>
<gene>
    <name evidence="13" type="ORF">GOMPHAMPRED_006520</name>
</gene>
<feature type="region of interest" description="Disordered" evidence="9">
    <location>
        <begin position="172"/>
        <end position="199"/>
    </location>
</feature>
<dbReference type="InterPro" id="IPR050173">
    <property type="entry name" value="ABC_transporter_C-like"/>
</dbReference>
<dbReference type="CDD" id="cd18580">
    <property type="entry name" value="ABC_6TM_ABCC_D2"/>
    <property type="match status" value="1"/>
</dbReference>
<evidence type="ECO:0000256" key="7">
    <source>
        <dbReference type="ARBA" id="ARBA00022989"/>
    </source>
</evidence>
<keyword evidence="8 10" id="KW-0472">Membrane</keyword>
<evidence type="ECO:0000259" key="11">
    <source>
        <dbReference type="PROSITE" id="PS50893"/>
    </source>
</evidence>
<dbReference type="InterPro" id="IPR011527">
    <property type="entry name" value="ABC1_TM_dom"/>
</dbReference>
<dbReference type="PANTHER" id="PTHR24223:SF399">
    <property type="entry name" value="ABC TRANSPORTER ATNG"/>
    <property type="match status" value="1"/>
</dbReference>
<dbReference type="FunFam" id="3.40.50.300:FF:000838">
    <property type="entry name" value="ABC multidrug transporter (Eurofung)"/>
    <property type="match status" value="1"/>
</dbReference>
<reference evidence="13" key="1">
    <citation type="submission" date="2021-03" db="EMBL/GenBank/DDBJ databases">
        <authorList>
            <person name="Tagirdzhanova G."/>
        </authorList>
    </citation>
    <scope>NUCLEOTIDE SEQUENCE</scope>
</reference>
<dbReference type="InterPro" id="IPR003593">
    <property type="entry name" value="AAA+_ATPase"/>
</dbReference>
<dbReference type="InterPro" id="IPR044726">
    <property type="entry name" value="ABCC_6TM_D2"/>
</dbReference>
<dbReference type="FunFam" id="1.20.1560.10:FF:000066">
    <property type="entry name" value="ABC multidrug transporter (Eurofung)"/>
    <property type="match status" value="1"/>
</dbReference>
<dbReference type="Proteomes" id="UP000664169">
    <property type="component" value="Unassembled WGS sequence"/>
</dbReference>
<dbReference type="InterPro" id="IPR027417">
    <property type="entry name" value="P-loop_NTPase"/>
</dbReference>
<dbReference type="EMBL" id="CAJPDQ010000043">
    <property type="protein sequence ID" value="CAF9932217.1"/>
    <property type="molecule type" value="Genomic_DNA"/>
</dbReference>
<keyword evidence="14" id="KW-1185">Reference proteome</keyword>
<keyword evidence="4 10" id="KW-0812">Transmembrane</keyword>
<dbReference type="AlphaFoldDB" id="A0A8H3FW92"/>
<dbReference type="PROSITE" id="PS50893">
    <property type="entry name" value="ABC_TRANSPORTER_2"/>
    <property type="match status" value="1"/>
</dbReference>
<keyword evidence="6" id="KW-0067">ATP-binding</keyword>
<dbReference type="PROSITE" id="PS50929">
    <property type="entry name" value="ABC_TM1F"/>
    <property type="match status" value="1"/>
</dbReference>
<feature type="transmembrane region" description="Helical" evidence="10">
    <location>
        <begin position="220"/>
        <end position="238"/>
    </location>
</feature>
<keyword evidence="2" id="KW-0813">Transport</keyword>
<feature type="domain" description="ABC transmembrane type-1" evidence="12">
    <location>
        <begin position="223"/>
        <end position="499"/>
    </location>
</feature>
<keyword evidence="3" id="KW-1003">Cell membrane</keyword>
<dbReference type="CDD" id="cd03244">
    <property type="entry name" value="ABCC_MRP_domain2"/>
    <property type="match status" value="1"/>
</dbReference>
<feature type="domain" description="ABC transporter" evidence="11">
    <location>
        <begin position="536"/>
        <end position="769"/>
    </location>
</feature>
<evidence type="ECO:0000256" key="9">
    <source>
        <dbReference type="SAM" id="MobiDB-lite"/>
    </source>
</evidence>